<dbReference type="Gene3D" id="2.60.120.290">
    <property type="entry name" value="Spermadhesin, CUB domain"/>
    <property type="match status" value="1"/>
</dbReference>
<dbReference type="InterPro" id="IPR035914">
    <property type="entry name" value="Sperma_CUB_dom_sf"/>
</dbReference>
<dbReference type="OrthoDB" id="10009301at2759"/>
<feature type="signal peptide" evidence="3">
    <location>
        <begin position="1"/>
        <end position="21"/>
    </location>
</feature>
<keyword evidence="3" id="KW-0732">Signal</keyword>
<evidence type="ECO:0000256" key="1">
    <source>
        <dbReference type="ARBA" id="ARBA00023157"/>
    </source>
</evidence>
<dbReference type="AlphaFoldDB" id="A0A2R5GJH7"/>
<name>A0A2R5GJH7_9STRA</name>
<accession>A0A2R5GJH7</accession>
<feature type="domain" description="CUB" evidence="4">
    <location>
        <begin position="489"/>
        <end position="592"/>
    </location>
</feature>
<proteinExistence type="predicted"/>
<feature type="region of interest" description="Disordered" evidence="2">
    <location>
        <begin position="343"/>
        <end position="366"/>
    </location>
</feature>
<evidence type="ECO:0000313" key="6">
    <source>
        <dbReference type="Proteomes" id="UP000241890"/>
    </source>
</evidence>
<dbReference type="EMBL" id="BEYU01000084">
    <property type="protein sequence ID" value="GBG30775.1"/>
    <property type="molecule type" value="Genomic_DNA"/>
</dbReference>
<evidence type="ECO:0000256" key="3">
    <source>
        <dbReference type="SAM" id="SignalP"/>
    </source>
</evidence>
<evidence type="ECO:0000313" key="5">
    <source>
        <dbReference type="EMBL" id="GBG30775.1"/>
    </source>
</evidence>
<dbReference type="SUPFAM" id="SSF49854">
    <property type="entry name" value="Spermadhesin, CUB domain"/>
    <property type="match status" value="1"/>
</dbReference>
<feature type="compositionally biased region" description="Pro residues" evidence="2">
    <location>
        <begin position="345"/>
        <end position="364"/>
    </location>
</feature>
<keyword evidence="6" id="KW-1185">Reference proteome</keyword>
<organism evidence="5 6">
    <name type="scientific">Hondaea fermentalgiana</name>
    <dbReference type="NCBI Taxonomy" id="2315210"/>
    <lineage>
        <taxon>Eukaryota</taxon>
        <taxon>Sar</taxon>
        <taxon>Stramenopiles</taxon>
        <taxon>Bigyra</taxon>
        <taxon>Labyrinthulomycetes</taxon>
        <taxon>Thraustochytrida</taxon>
        <taxon>Thraustochytriidae</taxon>
        <taxon>Hondaea</taxon>
    </lineage>
</organism>
<gene>
    <name evidence="5" type="ORF">FCC1311_069952</name>
</gene>
<dbReference type="Proteomes" id="UP000241890">
    <property type="component" value="Unassembled WGS sequence"/>
</dbReference>
<evidence type="ECO:0000259" key="4">
    <source>
        <dbReference type="Pfam" id="PF00431"/>
    </source>
</evidence>
<feature type="chain" id="PRO_5015335079" description="CUB domain-containing protein" evidence="3">
    <location>
        <begin position="22"/>
        <end position="598"/>
    </location>
</feature>
<dbReference type="Pfam" id="PF00431">
    <property type="entry name" value="CUB"/>
    <property type="match status" value="1"/>
</dbReference>
<dbReference type="InParanoid" id="A0A2R5GJH7"/>
<protein>
    <recommendedName>
        <fullName evidence="4">CUB domain-containing protein</fullName>
    </recommendedName>
</protein>
<keyword evidence="1" id="KW-1015">Disulfide bond</keyword>
<comment type="caution">
    <text evidence="5">The sequence shown here is derived from an EMBL/GenBank/DDBJ whole genome shotgun (WGS) entry which is preliminary data.</text>
</comment>
<evidence type="ECO:0000256" key="2">
    <source>
        <dbReference type="SAM" id="MobiDB-lite"/>
    </source>
</evidence>
<dbReference type="InterPro" id="IPR000859">
    <property type="entry name" value="CUB_dom"/>
</dbReference>
<reference evidence="5 6" key="1">
    <citation type="submission" date="2017-12" db="EMBL/GenBank/DDBJ databases">
        <title>Sequencing, de novo assembly and annotation of complete genome of a new Thraustochytrid species, strain FCC1311.</title>
        <authorList>
            <person name="Sedici K."/>
            <person name="Godart F."/>
            <person name="Aiese Cigliano R."/>
            <person name="Sanseverino W."/>
            <person name="Barakat M."/>
            <person name="Ortet P."/>
            <person name="Marechal E."/>
            <person name="Cagnac O."/>
            <person name="Amato A."/>
        </authorList>
    </citation>
    <scope>NUCLEOTIDE SEQUENCE [LARGE SCALE GENOMIC DNA]</scope>
</reference>
<sequence>MDRFCVLIAGFLLAICVGVEASSTSSRCVEGFYFHDGWCLGLANRDKEKRWAHQFFVEDHSFCQKRFAHGRDIQPATITNEAQIVALQKVLDGEDLPWAFIGWAPPQDYRGGSIKKLEASRLDMKKTPKALKKMLGVDIDVSSCSGRTEYSSESDYTWDKYVEHYSDYYGAYSSKDSKYSSPTSNSYHYYGYYSEECTRKSELIMTRSGDVTVSTNSWWTDNYDKSSPVCMYEVPERKETKTCPHFLGNGYCRFSKPTDLRELDYTGDSSNRKDISEEDCYKKCRQFRYCKAYEFYGKNREKGMCELHFDTPTCVKPTFHHKVTRCVSLVDDKDCSDEVRFSTPGPTPFPTSRPTRPTPRPTPGIIPDNVDEYPSCPNNMILAQCFKPECEKKCGDRKLNGKCSKKADRVCIDLPDPKSSYSYDAEATFIETYCRCPEGLIKDMVSRKCVKKGKECPSAIAAWTDKCQEDDDNVVVDLTTIGSWTKLETNVAKKYENNADLCWIIRAPKGNKVILQVEGGGKTQANKDVLEVWDVLSPSKATFDALTSGEIDTRLRETFDGKVKRRTTLDAESQQMVVHFYSDKKKSKNGFDFWVMFV</sequence>